<dbReference type="OrthoDB" id="1850441at2759"/>
<comment type="similarity">
    <text evidence="1">Belongs to the GASA family.</text>
</comment>
<evidence type="ECO:0000313" key="3">
    <source>
        <dbReference type="EMBL" id="KAF9623751.1"/>
    </source>
</evidence>
<sequence>TFYTKAPVKAPTLPVKPPAKAPVKAPSPAPIKAPAPSIKLLPPMSITASQRCKCVPPGTFGNKEMCGKCYTEMTTHGNRPKCP</sequence>
<keyword evidence="4" id="KW-1185">Reference proteome</keyword>
<feature type="non-terminal residue" evidence="3">
    <location>
        <position position="1"/>
    </location>
</feature>
<dbReference type="Pfam" id="PF02704">
    <property type="entry name" value="GASA"/>
    <property type="match status" value="1"/>
</dbReference>
<evidence type="ECO:0000256" key="1">
    <source>
        <dbReference type="ARBA" id="ARBA00010582"/>
    </source>
</evidence>
<name>A0A835IU98_9MAGN</name>
<accession>A0A835IU98</accession>
<proteinExistence type="inferred from homology"/>
<evidence type="ECO:0000256" key="2">
    <source>
        <dbReference type="SAM" id="MobiDB-lite"/>
    </source>
</evidence>
<organism evidence="3 4">
    <name type="scientific">Coptis chinensis</name>
    <dbReference type="NCBI Taxonomy" id="261450"/>
    <lineage>
        <taxon>Eukaryota</taxon>
        <taxon>Viridiplantae</taxon>
        <taxon>Streptophyta</taxon>
        <taxon>Embryophyta</taxon>
        <taxon>Tracheophyta</taxon>
        <taxon>Spermatophyta</taxon>
        <taxon>Magnoliopsida</taxon>
        <taxon>Ranunculales</taxon>
        <taxon>Ranunculaceae</taxon>
        <taxon>Coptidoideae</taxon>
        <taxon>Coptis</taxon>
    </lineage>
</organism>
<protein>
    <submittedName>
        <fullName evidence="3">Uncharacterized protein</fullName>
    </submittedName>
</protein>
<evidence type="ECO:0000313" key="4">
    <source>
        <dbReference type="Proteomes" id="UP000631114"/>
    </source>
</evidence>
<dbReference type="AlphaFoldDB" id="A0A835IU98"/>
<gene>
    <name evidence="3" type="ORF">IFM89_005258</name>
</gene>
<dbReference type="PANTHER" id="PTHR23201">
    <property type="entry name" value="EXTENSIN, PROLINE-RICH PROTEIN"/>
    <property type="match status" value="1"/>
</dbReference>
<feature type="region of interest" description="Disordered" evidence="2">
    <location>
        <begin position="17"/>
        <end position="36"/>
    </location>
</feature>
<dbReference type="InterPro" id="IPR003854">
    <property type="entry name" value="GASA"/>
</dbReference>
<dbReference type="EMBL" id="JADFTS010000001">
    <property type="protein sequence ID" value="KAF9623751.1"/>
    <property type="molecule type" value="Genomic_DNA"/>
</dbReference>
<dbReference type="PANTHER" id="PTHR23201:SF149">
    <property type="entry name" value="GIBBERELLIN STIMULATED TRANSCRIPT RELATED PROTEIN 2"/>
    <property type="match status" value="1"/>
</dbReference>
<dbReference type="Proteomes" id="UP000631114">
    <property type="component" value="Unassembled WGS sequence"/>
</dbReference>
<feature type="compositionally biased region" description="Pro residues" evidence="2">
    <location>
        <begin position="17"/>
        <end position="33"/>
    </location>
</feature>
<comment type="caution">
    <text evidence="3">The sequence shown here is derived from an EMBL/GenBank/DDBJ whole genome shotgun (WGS) entry which is preliminary data.</text>
</comment>
<reference evidence="3 4" key="1">
    <citation type="submission" date="2020-10" db="EMBL/GenBank/DDBJ databases">
        <title>The Coptis chinensis genome and diversification of protoberbering-type alkaloids.</title>
        <authorList>
            <person name="Wang B."/>
            <person name="Shu S."/>
            <person name="Song C."/>
            <person name="Liu Y."/>
        </authorList>
    </citation>
    <scope>NUCLEOTIDE SEQUENCE [LARGE SCALE GENOMIC DNA]</scope>
    <source>
        <strain evidence="3">HL-2020</strain>
        <tissue evidence="3">Leaf</tissue>
    </source>
</reference>